<organism evidence="1">
    <name type="scientific">Mucochytrium quahogii</name>
    <dbReference type="NCBI Taxonomy" id="96639"/>
    <lineage>
        <taxon>Eukaryota</taxon>
        <taxon>Sar</taxon>
        <taxon>Stramenopiles</taxon>
        <taxon>Bigyra</taxon>
        <taxon>Labyrinthulomycetes</taxon>
        <taxon>Thraustochytrida</taxon>
        <taxon>Thraustochytriidae</taxon>
        <taxon>Mucochytrium</taxon>
    </lineage>
</organism>
<accession>A0A7S2W2B8</accession>
<reference evidence="1" key="1">
    <citation type="submission" date="2021-01" db="EMBL/GenBank/DDBJ databases">
        <authorList>
            <person name="Corre E."/>
            <person name="Pelletier E."/>
            <person name="Niang G."/>
            <person name="Scheremetjew M."/>
            <person name="Finn R."/>
            <person name="Kale V."/>
            <person name="Holt S."/>
            <person name="Cochrane G."/>
            <person name="Meng A."/>
            <person name="Brown T."/>
            <person name="Cohen L."/>
        </authorList>
    </citation>
    <scope>NUCLEOTIDE SEQUENCE</scope>
    <source>
        <strain evidence="1">NY070348D</strain>
    </source>
</reference>
<proteinExistence type="predicted"/>
<sequence length="585" mass="66660">MESGRNALKAKVEAFYKKHDASRLGEGIDAIVDYGLAEGVDVLNAVLLEKYGACLDGGGANAFDDKLYIRSRIEMFYLKNEPSKLDNKDDMNGIVEWVMYNGIDSLNDKLFLKYGEVVEEVQESDVYIHLEAFYAKHNPKKSPAEIRAVLDWGVVNGFTDLNLKMIERYGEGLGMTDRKKLRKDTTAKLTSFYTQHNPEKLDPDNLEFIVEYALKHGMNNLNTRLQAKYSSNLTTIQRDEKRPLSKNIAQKARQSIRKSLSVFSTGADRSVRIESIRDAQAAVLGDLEYQEYLRKLIEIFYAREDPNKLLDGVSAIMEYALAAGESALNKRLVEKYGRNLDSIDKEFQAMRKKITNFYKTYDPTKLEPERVEDLDTIVGWALVHGKEKLNAALMKKYDEDVDGSGLSKRLQHFYKTEHGTEKKQEELEKIVAWTFSNGVDKLNKKLHKKYGKSLVDTTFNHMSESQEHAAPSPVEIEEPCEIPEEGERNTTQEKLENKLKMFYEKKAPEMNNNKHISQAVDQILETGVEAFNAQLVDTFGESLVSMERARSSTRVSRAEVLINARRSRAVTKSMKLSESIDHKVV</sequence>
<dbReference type="EMBL" id="HBHK01001058">
    <property type="protein sequence ID" value="CAD9663314.1"/>
    <property type="molecule type" value="Transcribed_RNA"/>
</dbReference>
<protein>
    <submittedName>
        <fullName evidence="1">Uncharacterized protein</fullName>
    </submittedName>
</protein>
<evidence type="ECO:0000313" key="1">
    <source>
        <dbReference type="EMBL" id="CAD9663314.1"/>
    </source>
</evidence>
<dbReference type="AlphaFoldDB" id="A0A7S2W2B8"/>
<gene>
    <name evidence="1" type="ORF">QSP1433_LOCUS617</name>
</gene>
<name>A0A7S2W2B8_9STRA</name>